<dbReference type="AlphaFoldDB" id="Q0CTE0"/>
<dbReference type="OMA" id="GHASAWR"/>
<dbReference type="Proteomes" id="UP000007963">
    <property type="component" value="Unassembled WGS sequence"/>
</dbReference>
<dbReference type="eggNOG" id="ENOG502T00Q">
    <property type="taxonomic scope" value="Eukaryota"/>
</dbReference>
<feature type="region of interest" description="Disordered" evidence="1">
    <location>
        <begin position="429"/>
        <end position="461"/>
    </location>
</feature>
<dbReference type="RefSeq" id="XP_001212222.1">
    <property type="nucleotide sequence ID" value="XM_001212222.1"/>
</dbReference>
<feature type="compositionally biased region" description="Low complexity" evidence="1">
    <location>
        <begin position="297"/>
        <end position="308"/>
    </location>
</feature>
<feature type="compositionally biased region" description="Basic and acidic residues" evidence="1">
    <location>
        <begin position="240"/>
        <end position="253"/>
    </location>
</feature>
<evidence type="ECO:0008006" key="4">
    <source>
        <dbReference type="Google" id="ProtNLM"/>
    </source>
</evidence>
<feature type="region of interest" description="Disordered" evidence="1">
    <location>
        <begin position="1"/>
        <end position="129"/>
    </location>
</feature>
<feature type="compositionally biased region" description="Basic and acidic residues" evidence="1">
    <location>
        <begin position="313"/>
        <end position="323"/>
    </location>
</feature>
<feature type="region of interest" description="Disordered" evidence="1">
    <location>
        <begin position="208"/>
        <end position="401"/>
    </location>
</feature>
<organism evidence="2 3">
    <name type="scientific">Aspergillus terreus (strain NIH 2624 / FGSC A1156)</name>
    <dbReference type="NCBI Taxonomy" id="341663"/>
    <lineage>
        <taxon>Eukaryota</taxon>
        <taxon>Fungi</taxon>
        <taxon>Dikarya</taxon>
        <taxon>Ascomycota</taxon>
        <taxon>Pezizomycotina</taxon>
        <taxon>Eurotiomycetes</taxon>
        <taxon>Eurotiomycetidae</taxon>
        <taxon>Eurotiales</taxon>
        <taxon>Aspergillaceae</taxon>
        <taxon>Aspergillus</taxon>
        <taxon>Aspergillus subgen. Circumdati</taxon>
    </lineage>
</organism>
<feature type="region of interest" description="Disordered" evidence="1">
    <location>
        <begin position="471"/>
        <end position="490"/>
    </location>
</feature>
<feature type="compositionally biased region" description="Low complexity" evidence="1">
    <location>
        <begin position="211"/>
        <end position="225"/>
    </location>
</feature>
<evidence type="ECO:0000313" key="3">
    <source>
        <dbReference type="Proteomes" id="UP000007963"/>
    </source>
</evidence>
<feature type="compositionally biased region" description="Low complexity" evidence="1">
    <location>
        <begin position="352"/>
        <end position="361"/>
    </location>
</feature>
<reference evidence="3" key="1">
    <citation type="submission" date="2005-09" db="EMBL/GenBank/DDBJ databases">
        <title>Annotation of the Aspergillus terreus NIH2624 genome.</title>
        <authorList>
            <person name="Birren B.W."/>
            <person name="Lander E.S."/>
            <person name="Galagan J.E."/>
            <person name="Nusbaum C."/>
            <person name="Devon K."/>
            <person name="Henn M."/>
            <person name="Ma L.-J."/>
            <person name="Jaffe D.B."/>
            <person name="Butler J."/>
            <person name="Alvarez P."/>
            <person name="Gnerre S."/>
            <person name="Grabherr M."/>
            <person name="Kleber M."/>
            <person name="Mauceli E.W."/>
            <person name="Brockman W."/>
            <person name="Rounsley S."/>
            <person name="Young S.K."/>
            <person name="LaButti K."/>
            <person name="Pushparaj V."/>
            <person name="DeCaprio D."/>
            <person name="Crawford M."/>
            <person name="Koehrsen M."/>
            <person name="Engels R."/>
            <person name="Montgomery P."/>
            <person name="Pearson M."/>
            <person name="Howarth C."/>
            <person name="Larson L."/>
            <person name="Luoma S."/>
            <person name="White J."/>
            <person name="Alvarado L."/>
            <person name="Kodira C.D."/>
            <person name="Zeng Q."/>
            <person name="Oleary S."/>
            <person name="Yandava C."/>
            <person name="Denning D.W."/>
            <person name="Nierman W.C."/>
            <person name="Milne T."/>
            <person name="Madden K."/>
        </authorList>
    </citation>
    <scope>NUCLEOTIDE SEQUENCE [LARGE SCALE GENOMIC DNA]</scope>
    <source>
        <strain evidence="3">NIH 2624 / FGSC A1156</strain>
    </source>
</reference>
<dbReference type="STRING" id="341663.Q0CTE0"/>
<gene>
    <name evidence="2" type="ORF">ATEG_03044</name>
</gene>
<proteinExistence type="predicted"/>
<sequence>MPVRRSARLRSRQASSEEPEPPTDPVNNNNNNNNNNTTTNTNHNNTPHENKISRNNALPTVMERDENPVVDAPPAPTHSPSAGKPAIKTPVKPTAAQKKSPAVKTPTSAITRPPHQEMHPSKVHPSTTKQVDSGLILGFNPIPKDAEGNVVKDSLIQNTPSKTKASPASNYGTPGFEFKFACHESQLSDEAKKLMDSVRDDVAKIKAQMVQQKGDSSSQKDQLQQALERKIAKPKGKTGRFSDVHMAEFKKLDSIAGHPSAFRATPGRFQPVQKTLKRTNSKARLDEPDGQTPTKSPARPAAPTPNAAIFKRAKQDQTDDASTRRPANSQDRTPKPVQRSRPAARSSLMTPTRASAARTSSFSVKPPRTSMIPSLTRSPASKPSIIPRTPQTEFNPRLKSNIPTLGNLKSILRRHQPLFSREPAKIAAGTHHAAPDFSPSSLLRPTRGASEEPAQTPSPKKHVEFISGAEPNMDEVPVSPSPSKIPMAPRPVSDVVYPTLPTLTPERRTPTVRAVRPSELHTNDVSLPEVPGVPHGIGNKKRHREAAESAADTENVPPTDPSTELRSAKRVKLNSPAPSKIVPGPSPIKSRTPGRSISGVNRARTPGSARNRGVLSMSRLNMLAQPKNRS</sequence>
<evidence type="ECO:0000313" key="2">
    <source>
        <dbReference type="EMBL" id="EAU36318.1"/>
    </source>
</evidence>
<dbReference type="OrthoDB" id="5204833at2759"/>
<dbReference type="HOGENOM" id="CLU_015328_0_0_1"/>
<dbReference type="GeneID" id="4318022"/>
<dbReference type="VEuPathDB" id="FungiDB:ATEG_03044"/>
<dbReference type="EMBL" id="CH476597">
    <property type="protein sequence ID" value="EAU36318.1"/>
    <property type="molecule type" value="Genomic_DNA"/>
</dbReference>
<accession>Q0CTE0</accession>
<feature type="compositionally biased region" description="Basic residues" evidence="1">
    <location>
        <begin position="1"/>
        <end position="11"/>
    </location>
</feature>
<name>Q0CTE0_ASPTN</name>
<evidence type="ECO:0000256" key="1">
    <source>
        <dbReference type="SAM" id="MobiDB-lite"/>
    </source>
</evidence>
<feature type="region of interest" description="Disordered" evidence="1">
    <location>
        <begin position="523"/>
        <end position="615"/>
    </location>
</feature>
<feature type="compositionally biased region" description="Low complexity" evidence="1">
    <location>
        <begin position="27"/>
        <end position="45"/>
    </location>
</feature>
<protein>
    <recommendedName>
        <fullName evidence="4">Erythromycin esterase</fullName>
    </recommendedName>
</protein>
<feature type="compositionally biased region" description="Polar residues" evidence="1">
    <location>
        <begin position="371"/>
        <end position="381"/>
    </location>
</feature>